<reference evidence="2 3" key="1">
    <citation type="submission" date="2014-10" db="EMBL/GenBank/DDBJ databases">
        <title>Draft genome of the hookworm Ancylostoma caninum.</title>
        <authorList>
            <person name="Mitreva M."/>
        </authorList>
    </citation>
    <scope>NUCLEOTIDE SEQUENCE [LARGE SCALE GENOMIC DNA]</scope>
    <source>
        <strain evidence="2 3">Baltimore</strain>
    </source>
</reference>
<dbReference type="Proteomes" id="UP000252519">
    <property type="component" value="Unassembled WGS sequence"/>
</dbReference>
<dbReference type="OrthoDB" id="262308at2759"/>
<proteinExistence type="predicted"/>
<gene>
    <name evidence="2" type="ORF">ANCCAN_20523</name>
</gene>
<dbReference type="EMBL" id="JOJR01000887">
    <property type="protein sequence ID" value="RCN33642.1"/>
    <property type="molecule type" value="Genomic_DNA"/>
</dbReference>
<sequence length="149" mass="17144">MEDLLLLGGFPSAIDWVEWEKAIGVAKDLNKPIFFLIHKTWCGACKGLKREFGSSPKTKELIELSKNFVMVNVEDDDEPEDEKYAPDGGYIPRIIFLDTDAEPMDTNNERKYKNHKYFYPLVPEILDGMKRALEEFKALPKVGNQEKCQ</sequence>
<protein>
    <recommendedName>
        <fullName evidence="4">Thioredoxin domain-containing protein</fullName>
    </recommendedName>
</protein>
<evidence type="ECO:0000313" key="2">
    <source>
        <dbReference type="EMBL" id="RCN33642.1"/>
    </source>
</evidence>
<dbReference type="SUPFAM" id="SSF52833">
    <property type="entry name" value="Thioredoxin-like"/>
    <property type="match status" value="1"/>
</dbReference>
<dbReference type="Gene3D" id="3.40.30.10">
    <property type="entry name" value="Glutaredoxin"/>
    <property type="match status" value="1"/>
</dbReference>
<dbReference type="InterPro" id="IPR051099">
    <property type="entry name" value="AGR/TXD"/>
</dbReference>
<evidence type="ECO:0000256" key="1">
    <source>
        <dbReference type="ARBA" id="ARBA00022729"/>
    </source>
</evidence>
<comment type="caution">
    <text evidence="2">The sequence shown here is derived from an EMBL/GenBank/DDBJ whole genome shotgun (WGS) entry which is preliminary data.</text>
</comment>
<dbReference type="InterPro" id="IPR036249">
    <property type="entry name" value="Thioredoxin-like_sf"/>
</dbReference>
<evidence type="ECO:0000313" key="3">
    <source>
        <dbReference type="Proteomes" id="UP000252519"/>
    </source>
</evidence>
<keyword evidence="3" id="KW-1185">Reference proteome</keyword>
<name>A0A368FNK1_ANCCA</name>
<evidence type="ECO:0008006" key="4">
    <source>
        <dbReference type="Google" id="ProtNLM"/>
    </source>
</evidence>
<dbReference type="Pfam" id="PF13899">
    <property type="entry name" value="Thioredoxin_7"/>
    <property type="match status" value="1"/>
</dbReference>
<dbReference type="PANTHER" id="PTHR15337:SF11">
    <property type="entry name" value="THIOREDOXIN DOMAIN-CONTAINING PROTEIN"/>
    <property type="match status" value="1"/>
</dbReference>
<dbReference type="STRING" id="29170.A0A368FNK1"/>
<dbReference type="GO" id="GO:0005783">
    <property type="term" value="C:endoplasmic reticulum"/>
    <property type="evidence" value="ECO:0007669"/>
    <property type="project" value="TreeGrafter"/>
</dbReference>
<dbReference type="PANTHER" id="PTHR15337">
    <property type="entry name" value="ANTERIOR GRADIENT PROTEIN-RELATED"/>
    <property type="match status" value="1"/>
</dbReference>
<dbReference type="AlphaFoldDB" id="A0A368FNK1"/>
<keyword evidence="1" id="KW-0732">Signal</keyword>
<accession>A0A368FNK1</accession>
<organism evidence="2 3">
    <name type="scientific">Ancylostoma caninum</name>
    <name type="common">Dog hookworm</name>
    <dbReference type="NCBI Taxonomy" id="29170"/>
    <lineage>
        <taxon>Eukaryota</taxon>
        <taxon>Metazoa</taxon>
        <taxon>Ecdysozoa</taxon>
        <taxon>Nematoda</taxon>
        <taxon>Chromadorea</taxon>
        <taxon>Rhabditida</taxon>
        <taxon>Rhabditina</taxon>
        <taxon>Rhabditomorpha</taxon>
        <taxon>Strongyloidea</taxon>
        <taxon>Ancylostomatidae</taxon>
        <taxon>Ancylostomatinae</taxon>
        <taxon>Ancylostoma</taxon>
    </lineage>
</organism>